<accession>A0AAD5YJE0</accession>
<evidence type="ECO:0000256" key="2">
    <source>
        <dbReference type="ARBA" id="ARBA00022723"/>
    </source>
</evidence>
<evidence type="ECO:0000313" key="9">
    <source>
        <dbReference type="Proteomes" id="UP001212997"/>
    </source>
</evidence>
<feature type="compositionally biased region" description="Polar residues" evidence="6">
    <location>
        <begin position="73"/>
        <end position="87"/>
    </location>
</feature>
<evidence type="ECO:0000256" key="4">
    <source>
        <dbReference type="ARBA" id="ARBA00023163"/>
    </source>
</evidence>
<dbReference type="InterPro" id="IPR036864">
    <property type="entry name" value="Zn2-C6_fun-type_DNA-bd_sf"/>
</dbReference>
<dbReference type="PANTHER" id="PTHR47338">
    <property type="entry name" value="ZN(II)2CYS6 TRANSCRIPTION FACTOR (EUROFUNG)-RELATED"/>
    <property type="match status" value="1"/>
</dbReference>
<dbReference type="EMBL" id="JANAWD010000006">
    <property type="protein sequence ID" value="KAJ3491861.1"/>
    <property type="molecule type" value="Genomic_DNA"/>
</dbReference>
<protein>
    <recommendedName>
        <fullName evidence="7">Zn(2)-C6 fungal-type domain-containing protein</fullName>
    </recommendedName>
</protein>
<dbReference type="SUPFAM" id="SSF57701">
    <property type="entry name" value="Zn2/Cys6 DNA-binding domain"/>
    <property type="match status" value="1"/>
</dbReference>
<dbReference type="PANTHER" id="PTHR47338:SF29">
    <property type="entry name" value="ZN(2)-C6 FUNGAL-TYPE DOMAIN-CONTAINING PROTEIN"/>
    <property type="match status" value="1"/>
</dbReference>
<keyword evidence="3" id="KW-0805">Transcription regulation</keyword>
<dbReference type="InterPro" id="IPR007219">
    <property type="entry name" value="XnlR_reg_dom"/>
</dbReference>
<evidence type="ECO:0000313" key="8">
    <source>
        <dbReference type="EMBL" id="KAJ3491861.1"/>
    </source>
</evidence>
<feature type="region of interest" description="Disordered" evidence="6">
    <location>
        <begin position="73"/>
        <end position="103"/>
    </location>
</feature>
<organism evidence="8 9">
    <name type="scientific">Meripilus lineatus</name>
    <dbReference type="NCBI Taxonomy" id="2056292"/>
    <lineage>
        <taxon>Eukaryota</taxon>
        <taxon>Fungi</taxon>
        <taxon>Dikarya</taxon>
        <taxon>Basidiomycota</taxon>
        <taxon>Agaricomycotina</taxon>
        <taxon>Agaricomycetes</taxon>
        <taxon>Polyporales</taxon>
        <taxon>Meripilaceae</taxon>
        <taxon>Meripilus</taxon>
    </lineage>
</organism>
<keyword evidence="9" id="KW-1185">Reference proteome</keyword>
<gene>
    <name evidence="8" type="ORF">NLI96_g394</name>
</gene>
<dbReference type="Proteomes" id="UP001212997">
    <property type="component" value="Unassembled WGS sequence"/>
</dbReference>
<comment type="caution">
    <text evidence="8">The sequence shown here is derived from an EMBL/GenBank/DDBJ whole genome shotgun (WGS) entry which is preliminary data.</text>
</comment>
<dbReference type="CDD" id="cd12148">
    <property type="entry name" value="fungal_TF_MHR"/>
    <property type="match status" value="1"/>
</dbReference>
<dbReference type="GO" id="GO:0005634">
    <property type="term" value="C:nucleus"/>
    <property type="evidence" value="ECO:0007669"/>
    <property type="project" value="UniProtKB-SubCell"/>
</dbReference>
<dbReference type="AlphaFoldDB" id="A0AAD5YJE0"/>
<sequence>MPSSSSYAPPLERGKACLKCRSRKMRCDGIRPMCGPCARAGEVECEYTDGGEAPSQVLQRRAEDLQAQIHTLEGQSNQPITLHNPYNQQGGSSSDRRGGPQQAEAQISAALLQGFLSQAKNCGFFLNTGRFVERLNPRASGSAPLPPALSFAAQVVGTLFVQDARLRSRGDQIASRAAQYLGSTQADPSNVILLLQAEVLLAFYHFFQNQSVQGQIRMTAATSMALAWGLHTSQMQRGPAAAGVLGRYRLPPPIDPIEAGERINAFWTVFCLERRWCATQGLESRFPQDEVCVPWPLNMSDYEQGDVPHFAAGATGMMTVKTFLEGQGGHETDRSVLSLLAKASILFQKSADLVKNWAPNAAGFQQSFFALDRQIEEFKRTLPSIPTTNATHQREGSPTDLILQTRSLLLVHTLVQCATLQLYLPRQERDLSRSRAFNAASTASGLLQRVDVRNLGYVDPFMGVLWSNITDALMRWLMGLRRARPASSAGSSSSGSPQRAPPHPFEGNITSCLDCLSNAIGTLVPKNPWIESEYRKLQQFRGGPPA</sequence>
<dbReference type="GO" id="GO:0008270">
    <property type="term" value="F:zinc ion binding"/>
    <property type="evidence" value="ECO:0007669"/>
    <property type="project" value="InterPro"/>
</dbReference>
<dbReference type="PROSITE" id="PS00463">
    <property type="entry name" value="ZN2_CY6_FUNGAL_1"/>
    <property type="match status" value="1"/>
</dbReference>
<dbReference type="Pfam" id="PF04082">
    <property type="entry name" value="Fungal_trans"/>
    <property type="match status" value="1"/>
</dbReference>
<dbReference type="SMART" id="SM00066">
    <property type="entry name" value="GAL4"/>
    <property type="match status" value="1"/>
</dbReference>
<dbReference type="GO" id="GO:0003677">
    <property type="term" value="F:DNA binding"/>
    <property type="evidence" value="ECO:0007669"/>
    <property type="project" value="InterPro"/>
</dbReference>
<keyword evidence="2" id="KW-0479">Metal-binding</keyword>
<dbReference type="GO" id="GO:0000981">
    <property type="term" value="F:DNA-binding transcription factor activity, RNA polymerase II-specific"/>
    <property type="evidence" value="ECO:0007669"/>
    <property type="project" value="InterPro"/>
</dbReference>
<dbReference type="Gene3D" id="4.10.240.10">
    <property type="entry name" value="Zn(2)-C6 fungal-type DNA-binding domain"/>
    <property type="match status" value="1"/>
</dbReference>
<evidence type="ECO:0000256" key="1">
    <source>
        <dbReference type="ARBA" id="ARBA00004123"/>
    </source>
</evidence>
<name>A0AAD5YJE0_9APHY</name>
<keyword evidence="5" id="KW-0539">Nucleus</keyword>
<dbReference type="InterPro" id="IPR001138">
    <property type="entry name" value="Zn2Cys6_DnaBD"/>
</dbReference>
<comment type="subcellular location">
    <subcellularLocation>
        <location evidence="1">Nucleus</location>
    </subcellularLocation>
</comment>
<dbReference type="GO" id="GO:0006351">
    <property type="term" value="P:DNA-templated transcription"/>
    <property type="evidence" value="ECO:0007669"/>
    <property type="project" value="InterPro"/>
</dbReference>
<keyword evidence="4" id="KW-0804">Transcription</keyword>
<dbReference type="InterPro" id="IPR050815">
    <property type="entry name" value="TF_fung"/>
</dbReference>
<evidence type="ECO:0000256" key="3">
    <source>
        <dbReference type="ARBA" id="ARBA00023015"/>
    </source>
</evidence>
<proteinExistence type="predicted"/>
<dbReference type="CDD" id="cd00067">
    <property type="entry name" value="GAL4"/>
    <property type="match status" value="1"/>
</dbReference>
<reference evidence="8" key="1">
    <citation type="submission" date="2022-07" db="EMBL/GenBank/DDBJ databases">
        <title>Genome Sequence of Physisporinus lineatus.</title>
        <authorList>
            <person name="Buettner E."/>
        </authorList>
    </citation>
    <scope>NUCLEOTIDE SEQUENCE</scope>
    <source>
        <strain evidence="8">VT162</strain>
    </source>
</reference>
<dbReference type="PROSITE" id="PS50048">
    <property type="entry name" value="ZN2_CY6_FUNGAL_2"/>
    <property type="match status" value="1"/>
</dbReference>
<evidence type="ECO:0000256" key="6">
    <source>
        <dbReference type="SAM" id="MobiDB-lite"/>
    </source>
</evidence>
<evidence type="ECO:0000256" key="5">
    <source>
        <dbReference type="ARBA" id="ARBA00023242"/>
    </source>
</evidence>
<evidence type="ECO:0000259" key="7">
    <source>
        <dbReference type="PROSITE" id="PS50048"/>
    </source>
</evidence>
<dbReference type="Pfam" id="PF00172">
    <property type="entry name" value="Zn_clus"/>
    <property type="match status" value="1"/>
</dbReference>
<feature type="domain" description="Zn(2)-C6 fungal-type" evidence="7">
    <location>
        <begin position="16"/>
        <end position="47"/>
    </location>
</feature>